<dbReference type="InterPro" id="IPR000322">
    <property type="entry name" value="Glyco_hydro_31_TIM"/>
</dbReference>
<feature type="domain" description="Glycosyl hydrolase family 31 C-terminal" evidence="14">
    <location>
        <begin position="592"/>
        <end position="678"/>
    </location>
</feature>
<protein>
    <recommendedName>
        <fullName evidence="9">Glucosidase II subunit alpha</fullName>
    </recommendedName>
</protein>
<dbReference type="AlphaFoldDB" id="G0U4B5"/>
<evidence type="ECO:0000259" key="12">
    <source>
        <dbReference type="Pfam" id="PF01055"/>
    </source>
</evidence>
<dbReference type="InterPro" id="IPR048395">
    <property type="entry name" value="Glyco_hydro_31_C"/>
</dbReference>
<dbReference type="CDD" id="cd06603">
    <property type="entry name" value="GH31_GANC_GANAB_alpha"/>
    <property type="match status" value="1"/>
</dbReference>
<dbReference type="InterPro" id="IPR025887">
    <property type="entry name" value="Glyco_hydro_31_N_dom"/>
</dbReference>
<feature type="signal peptide" evidence="11">
    <location>
        <begin position="1"/>
        <end position="29"/>
    </location>
</feature>
<dbReference type="Gene3D" id="3.20.20.80">
    <property type="entry name" value="Glycosidases"/>
    <property type="match status" value="1"/>
</dbReference>
<reference evidence="15" key="1">
    <citation type="journal article" date="2012" name="Proc. Natl. Acad. Sci. U.S.A.">
        <title>Antigenic diversity is generated by distinct evolutionary mechanisms in African trypanosome species.</title>
        <authorList>
            <person name="Jackson A.P."/>
            <person name="Berry A."/>
            <person name="Aslett M."/>
            <person name="Allison H.C."/>
            <person name="Burton P."/>
            <person name="Vavrova-Anderson J."/>
            <person name="Brown R."/>
            <person name="Browne H."/>
            <person name="Corton N."/>
            <person name="Hauser H."/>
            <person name="Gamble J."/>
            <person name="Gilderthorp R."/>
            <person name="Marcello L."/>
            <person name="McQuillan J."/>
            <person name="Otto T.D."/>
            <person name="Quail M.A."/>
            <person name="Sanders M.J."/>
            <person name="van Tonder A."/>
            <person name="Ginger M.L."/>
            <person name="Field M.C."/>
            <person name="Barry J.D."/>
            <person name="Hertz-Fowler C."/>
            <person name="Berriman M."/>
        </authorList>
    </citation>
    <scope>NUCLEOTIDE SEQUENCE</scope>
    <source>
        <strain evidence="15">Y486</strain>
    </source>
</reference>
<dbReference type="InterPro" id="IPR013780">
    <property type="entry name" value="Glyco_hydro_b"/>
</dbReference>
<evidence type="ECO:0000259" key="14">
    <source>
        <dbReference type="Pfam" id="PF21365"/>
    </source>
</evidence>
<dbReference type="Pfam" id="PF21365">
    <property type="entry name" value="Glyco_hydro_31_3rd"/>
    <property type="match status" value="1"/>
</dbReference>
<dbReference type="GO" id="GO:0090599">
    <property type="term" value="F:alpha-glucosidase activity"/>
    <property type="evidence" value="ECO:0007669"/>
    <property type="project" value="TreeGrafter"/>
</dbReference>
<name>G0U4B5_TRYVY</name>
<dbReference type="Gene3D" id="2.60.40.1760">
    <property type="entry name" value="glycosyl hydrolase (family 31)"/>
    <property type="match status" value="1"/>
</dbReference>
<dbReference type="EMBL" id="HE573026">
    <property type="protein sequence ID" value="CCC52278.1"/>
    <property type="molecule type" value="Genomic_DNA"/>
</dbReference>
<evidence type="ECO:0000313" key="15">
    <source>
        <dbReference type="EMBL" id="CCC52278.1"/>
    </source>
</evidence>
<sequence length="817" mass="92966">MVATLLCASGQRLMSVLVFVLLLMGASCGQEISKVNSNFVADVSHYGDGIMRLVLKPTSDWFYQVESVIMRDAVGGTLNSTCSGTSCITYSKHCTLRTSTEAEKFTASYQCNDIELSTVKIALQNMESPTVHLSFPTSRRLYGIPEHAMDLTLKGNTTYSMYNTDAFQYRINDPQPLYGSIPFLLAHSKEASTGILFLNSAGMKVEVVTEGILGCKWSTEAGLVDLFFFPGSTPALVQQQHASITGNTAMPPYFSLGYHQCRWNYRSTDDCLAVDQGFDKHNLPYDVLWLDIEHTDNKKYFTWDKYVFPDPKALVESLVAKGRKLVTIKDPHVKVEDGYYVHDEATKGDYYIKDSSGESPYRAQCWPGRSSWVDFYNKRARDWYATLFRHDRYEAGSHDVHSWVDMNEPSVFEGPEKTIHRDAKHVSDSGKLVENRYIHNMYSLYNVMAVHQGHIESSRGLPYVMRPFILTRSFFSGSQRYAAMWTGDNMAKWDHLQNSFPELLSLSVSNYVFVGADIGGFFFDPSEELFVRWMQAGVFYPFMRSHSHLETKRREPWVYGEVATDRIRAALALRYSLVPYLYTQFLHSHKNGTIIMRPLFYEFPHEESFYDEQYTFMFGPSLLVSPVLNPGEQEKSIPIPSGSKWYSYSTGEVVPPGSFRMPVDMDTIPMFIRGGHIIPAKLRMRRATFSTKQDPFTLYVALNDQGNSVGDLFIDDGETFNFEHGGFIHRRFALTHDRLTSSPFPGTSKSLTFTVTNRVERIVIFGFQGKPEKVLVEEIKGHVATGREIEFEIQGGSLILRNPDVLVSDDWSIFLKR</sequence>
<dbReference type="SUPFAM" id="SSF51445">
    <property type="entry name" value="(Trans)glycosidases"/>
    <property type="match status" value="1"/>
</dbReference>
<evidence type="ECO:0000256" key="3">
    <source>
        <dbReference type="ARBA" id="ARBA00007806"/>
    </source>
</evidence>
<comment type="similarity">
    <text evidence="3 10">Belongs to the glycosyl hydrolase 31 family.</text>
</comment>
<dbReference type="GO" id="GO:0030246">
    <property type="term" value="F:carbohydrate binding"/>
    <property type="evidence" value="ECO:0007669"/>
    <property type="project" value="InterPro"/>
</dbReference>
<dbReference type="Pfam" id="PF01055">
    <property type="entry name" value="Glyco_hydro_31_2nd"/>
    <property type="match status" value="1"/>
</dbReference>
<evidence type="ECO:0000256" key="8">
    <source>
        <dbReference type="ARBA" id="ARBA00023295"/>
    </source>
</evidence>
<keyword evidence="8 10" id="KW-0326">Glycosidase</keyword>
<dbReference type="CDD" id="cd14752">
    <property type="entry name" value="GH31_N"/>
    <property type="match status" value="1"/>
</dbReference>
<dbReference type="SUPFAM" id="SSF51011">
    <property type="entry name" value="Glycosyl hydrolase domain"/>
    <property type="match status" value="1"/>
</dbReference>
<evidence type="ECO:0000256" key="10">
    <source>
        <dbReference type="RuleBase" id="RU361185"/>
    </source>
</evidence>
<evidence type="ECO:0000256" key="6">
    <source>
        <dbReference type="ARBA" id="ARBA00022824"/>
    </source>
</evidence>
<dbReference type="Gene3D" id="2.60.40.1180">
    <property type="entry name" value="Golgi alpha-mannosidase II"/>
    <property type="match status" value="2"/>
</dbReference>
<accession>G0U4B5</accession>
<proteinExistence type="inferred from homology"/>
<evidence type="ECO:0000256" key="1">
    <source>
        <dbReference type="ARBA" id="ARBA00004240"/>
    </source>
</evidence>
<dbReference type="PANTHER" id="PTHR22762">
    <property type="entry name" value="ALPHA-GLUCOSIDASE"/>
    <property type="match status" value="1"/>
</dbReference>
<comment type="pathway">
    <text evidence="2">Glycan metabolism; N-glycan metabolism.</text>
</comment>
<feature type="domain" description="Glycoside hydrolase family 31 TIM barrel" evidence="12">
    <location>
        <begin position="248"/>
        <end position="584"/>
    </location>
</feature>
<keyword evidence="4 11" id="KW-0732">Signal</keyword>
<dbReference type="InterPro" id="IPR011013">
    <property type="entry name" value="Gal_mutarotase_sf_dom"/>
</dbReference>
<comment type="subcellular location">
    <subcellularLocation>
        <location evidence="1">Endoplasmic reticulum</location>
    </subcellularLocation>
</comment>
<feature type="domain" description="Glycoside hydrolase family 31 N-terminal" evidence="13">
    <location>
        <begin position="128"/>
        <end position="205"/>
    </location>
</feature>
<dbReference type="OMA" id="TVHQPLW"/>
<dbReference type="Pfam" id="PF13802">
    <property type="entry name" value="Gal_mutarotas_2"/>
    <property type="match status" value="1"/>
</dbReference>
<evidence type="ECO:0000256" key="2">
    <source>
        <dbReference type="ARBA" id="ARBA00004833"/>
    </source>
</evidence>
<evidence type="ECO:0000256" key="11">
    <source>
        <dbReference type="SAM" id="SignalP"/>
    </source>
</evidence>
<evidence type="ECO:0000259" key="13">
    <source>
        <dbReference type="Pfam" id="PF13802"/>
    </source>
</evidence>
<keyword evidence="5 10" id="KW-0378">Hydrolase</keyword>
<dbReference type="GO" id="GO:0006491">
    <property type="term" value="P:N-glycan processing"/>
    <property type="evidence" value="ECO:0007669"/>
    <property type="project" value="TreeGrafter"/>
</dbReference>
<dbReference type="SUPFAM" id="SSF74650">
    <property type="entry name" value="Galactose mutarotase-like"/>
    <property type="match status" value="1"/>
</dbReference>
<evidence type="ECO:0000256" key="4">
    <source>
        <dbReference type="ARBA" id="ARBA00022729"/>
    </source>
</evidence>
<keyword evidence="6" id="KW-0256">Endoplasmic reticulum</keyword>
<gene>
    <name evidence="15" type="ORF">TVY486_1013210</name>
</gene>
<dbReference type="GO" id="GO:0005975">
    <property type="term" value="P:carbohydrate metabolic process"/>
    <property type="evidence" value="ECO:0007669"/>
    <property type="project" value="InterPro"/>
</dbReference>
<dbReference type="GO" id="GO:0005783">
    <property type="term" value="C:endoplasmic reticulum"/>
    <property type="evidence" value="ECO:0007669"/>
    <property type="project" value="UniProtKB-SubCell"/>
</dbReference>
<evidence type="ECO:0000256" key="9">
    <source>
        <dbReference type="ARBA" id="ARBA00042895"/>
    </source>
</evidence>
<dbReference type="PANTHER" id="PTHR22762:SF54">
    <property type="entry name" value="BCDNA.GH04962"/>
    <property type="match status" value="1"/>
</dbReference>
<evidence type="ECO:0000256" key="7">
    <source>
        <dbReference type="ARBA" id="ARBA00023180"/>
    </source>
</evidence>
<dbReference type="InterPro" id="IPR017853">
    <property type="entry name" value="GH"/>
</dbReference>
<feature type="chain" id="PRO_5003410407" description="Glucosidase II subunit alpha" evidence="11">
    <location>
        <begin position="30"/>
        <end position="817"/>
    </location>
</feature>
<dbReference type="VEuPathDB" id="TriTrypDB:TvY486_1013210"/>
<keyword evidence="7" id="KW-0325">Glycoprotein</keyword>
<organism evidence="15">
    <name type="scientific">Trypanosoma vivax (strain Y486)</name>
    <dbReference type="NCBI Taxonomy" id="1055687"/>
    <lineage>
        <taxon>Eukaryota</taxon>
        <taxon>Discoba</taxon>
        <taxon>Euglenozoa</taxon>
        <taxon>Kinetoplastea</taxon>
        <taxon>Metakinetoplastina</taxon>
        <taxon>Trypanosomatida</taxon>
        <taxon>Trypanosomatidae</taxon>
        <taxon>Trypanosoma</taxon>
        <taxon>Duttonella</taxon>
    </lineage>
</organism>
<evidence type="ECO:0000256" key="5">
    <source>
        <dbReference type="ARBA" id="ARBA00022801"/>
    </source>
</evidence>